<proteinExistence type="predicted"/>
<dbReference type="Proteomes" id="UP000034591">
    <property type="component" value="Unassembled WGS sequence"/>
</dbReference>
<accession>A0A0G0JKF8</accession>
<name>A0A0G0JKF8_9BACT</name>
<reference evidence="1 2" key="1">
    <citation type="journal article" date="2015" name="Nature">
        <title>rRNA introns, odd ribosomes, and small enigmatic genomes across a large radiation of phyla.</title>
        <authorList>
            <person name="Brown C.T."/>
            <person name="Hug L.A."/>
            <person name="Thomas B.C."/>
            <person name="Sharon I."/>
            <person name="Castelle C.J."/>
            <person name="Singh A."/>
            <person name="Wilkins M.J."/>
            <person name="Williams K.H."/>
            <person name="Banfield J.F."/>
        </authorList>
    </citation>
    <scope>NUCLEOTIDE SEQUENCE [LARGE SCALE GENOMIC DNA]</scope>
</reference>
<evidence type="ECO:0000313" key="2">
    <source>
        <dbReference type="Proteomes" id="UP000034591"/>
    </source>
</evidence>
<evidence type="ECO:0000313" key="1">
    <source>
        <dbReference type="EMBL" id="KKQ37214.1"/>
    </source>
</evidence>
<sequence>MLERFKIILGMQPRCTYKILGTATSPEEKLQMAKRVNRLLSEHRDDKSKKDPSRTPRKIAVHEYAHAMKVPEGRETTFLIGIDPRKQTWVSTGVMFDEEGLTPEQLYDISLADARIGPQGFIKGIVGSSDLENARRSASKIPQASLDIINNARFGTFSSEVAERLKIRGK</sequence>
<dbReference type="AlphaFoldDB" id="A0A0G0JKF8"/>
<dbReference type="EMBL" id="LBTI01000024">
    <property type="protein sequence ID" value="KKQ37214.1"/>
    <property type="molecule type" value="Genomic_DNA"/>
</dbReference>
<comment type="caution">
    <text evidence="1">The sequence shown here is derived from an EMBL/GenBank/DDBJ whole genome shotgun (WGS) entry which is preliminary data.</text>
</comment>
<gene>
    <name evidence="1" type="ORF">US53_C0024G0002</name>
</gene>
<protein>
    <submittedName>
        <fullName evidence="1">Uncharacterized protein</fullName>
    </submittedName>
</protein>
<organism evidence="1 2">
    <name type="scientific">Candidatus Woesebacteria bacterium GW2011_GWA1_37_7</name>
    <dbReference type="NCBI Taxonomy" id="1618545"/>
    <lineage>
        <taxon>Bacteria</taxon>
        <taxon>Candidatus Woeseibacteriota</taxon>
    </lineage>
</organism>